<dbReference type="InterPro" id="IPR036249">
    <property type="entry name" value="Thioredoxin-like_sf"/>
</dbReference>
<keyword evidence="1 3" id="KW-0413">Isomerase</keyword>
<dbReference type="GO" id="GO:0016853">
    <property type="term" value="F:isomerase activity"/>
    <property type="evidence" value="ECO:0007669"/>
    <property type="project" value="UniProtKB-KW"/>
</dbReference>
<dbReference type="InterPro" id="IPR014440">
    <property type="entry name" value="HCCAis_GSTk"/>
</dbReference>
<dbReference type="InterPro" id="IPR051924">
    <property type="entry name" value="GST_Kappa/NadH"/>
</dbReference>
<dbReference type="Gene3D" id="3.40.30.10">
    <property type="entry name" value="Glutaredoxin"/>
    <property type="match status" value="1"/>
</dbReference>
<name>A0ABV2EJW0_9CAUL</name>
<dbReference type="RefSeq" id="WP_331932282.1">
    <property type="nucleotide sequence ID" value="NZ_JBEPLU010000002.1"/>
</dbReference>
<dbReference type="EC" id="5.99.1.4" evidence="1"/>
<dbReference type="Pfam" id="PF01323">
    <property type="entry name" value="DSBA"/>
    <property type="match status" value="1"/>
</dbReference>
<feature type="domain" description="DSBA-like thioredoxin" evidence="2">
    <location>
        <begin position="4"/>
        <end position="198"/>
    </location>
</feature>
<accession>A0ABV2EJW0</accession>
<comment type="caution">
    <text evidence="3">The sequence shown here is derived from an EMBL/GenBank/DDBJ whole genome shotgun (WGS) entry which is preliminary data.</text>
</comment>
<reference evidence="3 4" key="1">
    <citation type="submission" date="2024-06" db="EMBL/GenBank/DDBJ databases">
        <title>Genomic Encyclopedia of Type Strains, Phase IV (KMG-IV): sequencing the most valuable type-strain genomes for metagenomic binning, comparative biology and taxonomic classification.</title>
        <authorList>
            <person name="Goeker M."/>
        </authorList>
    </citation>
    <scope>NUCLEOTIDE SEQUENCE [LARGE SCALE GENOMIC DNA]</scope>
    <source>
        <strain evidence="3 4">DSM 17809</strain>
    </source>
</reference>
<comment type="catalytic activity">
    <reaction evidence="1">
        <text>2-hydroxychromene-2-carboxylate = (3E)-4-(2-hydroxyphenyl)-2-oxobut-3-enoate</text>
        <dbReference type="Rhea" id="RHEA:27401"/>
        <dbReference type="ChEBI" id="CHEBI:59350"/>
        <dbReference type="ChEBI" id="CHEBI:59353"/>
        <dbReference type="EC" id="5.99.1.4"/>
    </reaction>
</comment>
<organism evidence="3 4">
    <name type="scientific">Phenylobacterium koreense</name>
    <dbReference type="NCBI Taxonomy" id="266125"/>
    <lineage>
        <taxon>Bacteria</taxon>
        <taxon>Pseudomonadati</taxon>
        <taxon>Pseudomonadota</taxon>
        <taxon>Alphaproteobacteria</taxon>
        <taxon>Caulobacterales</taxon>
        <taxon>Caulobacteraceae</taxon>
        <taxon>Phenylobacterium</taxon>
    </lineage>
</organism>
<dbReference type="CDD" id="cd03022">
    <property type="entry name" value="DsbA_HCCA_Iso"/>
    <property type="match status" value="1"/>
</dbReference>
<evidence type="ECO:0000313" key="4">
    <source>
        <dbReference type="Proteomes" id="UP001549110"/>
    </source>
</evidence>
<dbReference type="EMBL" id="JBEPLU010000002">
    <property type="protein sequence ID" value="MET3527332.1"/>
    <property type="molecule type" value="Genomic_DNA"/>
</dbReference>
<protein>
    <recommendedName>
        <fullName evidence="1">2-hydroxychromene-2-carboxylate isomerase</fullName>
        <ecNumber evidence="1">5.99.1.4</ecNumber>
    </recommendedName>
</protein>
<dbReference type="PANTHER" id="PTHR42943:SF2">
    <property type="entry name" value="GLUTATHIONE S-TRANSFERASE KAPPA 1"/>
    <property type="match status" value="1"/>
</dbReference>
<comment type="similarity">
    <text evidence="1">Belongs to the GST superfamily. NadH family.</text>
</comment>
<keyword evidence="4" id="KW-1185">Reference proteome</keyword>
<dbReference type="PIRSF" id="PIRSF006386">
    <property type="entry name" value="HCCAis_GSTk"/>
    <property type="match status" value="1"/>
</dbReference>
<dbReference type="Proteomes" id="UP001549110">
    <property type="component" value="Unassembled WGS sequence"/>
</dbReference>
<dbReference type="SUPFAM" id="SSF52833">
    <property type="entry name" value="Thioredoxin-like"/>
    <property type="match status" value="1"/>
</dbReference>
<evidence type="ECO:0000313" key="3">
    <source>
        <dbReference type="EMBL" id="MET3527332.1"/>
    </source>
</evidence>
<gene>
    <name evidence="3" type="ORF">ABID41_002450</name>
</gene>
<dbReference type="InterPro" id="IPR001853">
    <property type="entry name" value="DSBA-like_thioredoxin_dom"/>
</dbReference>
<dbReference type="InterPro" id="IPR044087">
    <property type="entry name" value="NahD-like"/>
</dbReference>
<dbReference type="PANTHER" id="PTHR42943">
    <property type="entry name" value="GLUTATHIONE S-TRANSFERASE KAPPA"/>
    <property type="match status" value="1"/>
</dbReference>
<evidence type="ECO:0000256" key="1">
    <source>
        <dbReference type="PIRNR" id="PIRNR006386"/>
    </source>
</evidence>
<evidence type="ECO:0000259" key="2">
    <source>
        <dbReference type="Pfam" id="PF01323"/>
    </source>
</evidence>
<sequence>MPKTVEFIFDFGSPNAYLASRVLPDIAARTGAELLVTPCLLGGIFKITGNQSPVTAFAEVHGKLAYEALETRRFIEKHGLAEYRANPYFPVNTLLIMRGLIAAGRMGVKDAYLEAVLSGMWERGLKMDDPQVVAQALTEAGLDAKAILEATQDPEVKAELLANTERAAARGVFGVPTFFVDDEMFFGKERLGQVEAELAA</sequence>
<proteinExistence type="inferred from homology"/>